<dbReference type="AlphaFoldDB" id="A0AAE3VD93"/>
<feature type="chain" id="PRO_5042257744" evidence="1">
    <location>
        <begin position="22"/>
        <end position="440"/>
    </location>
</feature>
<dbReference type="EMBL" id="JAUSVL010000001">
    <property type="protein sequence ID" value="MDQ0288094.1"/>
    <property type="molecule type" value="Genomic_DNA"/>
</dbReference>
<keyword evidence="3" id="KW-1185">Reference proteome</keyword>
<proteinExistence type="predicted"/>
<dbReference type="RefSeq" id="WP_307259273.1">
    <property type="nucleotide sequence ID" value="NZ_JAUSVL010000001.1"/>
</dbReference>
<comment type="caution">
    <text evidence="2">The sequence shown here is derived from an EMBL/GenBank/DDBJ whole genome shotgun (WGS) entry which is preliminary data.</text>
</comment>
<accession>A0AAE3VD93</accession>
<evidence type="ECO:0000313" key="2">
    <source>
        <dbReference type="EMBL" id="MDQ0288094.1"/>
    </source>
</evidence>
<evidence type="ECO:0000256" key="1">
    <source>
        <dbReference type="SAM" id="SignalP"/>
    </source>
</evidence>
<reference evidence="2" key="1">
    <citation type="submission" date="2023-07" db="EMBL/GenBank/DDBJ databases">
        <title>Genomic Encyclopedia of Type Strains, Phase IV (KMG-IV): sequencing the most valuable type-strain genomes for metagenomic binning, comparative biology and taxonomic classification.</title>
        <authorList>
            <person name="Goeker M."/>
        </authorList>
    </citation>
    <scope>NUCLEOTIDE SEQUENCE</scope>
    <source>
        <strain evidence="2">DSM 24202</strain>
    </source>
</reference>
<gene>
    <name evidence="2" type="ORF">J3R75_000201</name>
</gene>
<keyword evidence="1" id="KW-0732">Signal</keyword>
<feature type="signal peptide" evidence="1">
    <location>
        <begin position="1"/>
        <end position="21"/>
    </location>
</feature>
<dbReference type="Proteomes" id="UP001238163">
    <property type="component" value="Unassembled WGS sequence"/>
</dbReference>
<sequence length="440" mass="49597">MNRLICYLPLLLMLTATPLLAEPAVPPAEAAPPPATPKVATETMRAKQLQVKAWSAARARNVALYAANCASLVDDFLRCPEQPKALLHISERGVAKSDDLLYALEFTADERMDAVTWRLMQALLLRRAREMGYKVPIEAPVLRWLAAALTNRMVMGGRGIRGIYELDYQVANRQFVRRHFPRVDELLLSRLTPDYSELFQLHMLHCDLLAGCFELLPAAHGQIFRELLELTAHGRPLVEAVGYVLQNHQPGVISLQAWYERQVLVVCDRGIRHQSLAMIVDCVEVLESVQMVKAGQGLELVERVRLDEVPDVVKDLKLDLNAIGQLQLRFYEVKKDAPVLLQPALDMYSEALASLATGNTARFRHEFRAARSEFARVVARHRRIAAVLDEAEREYVTVPDRFGVYMRVQERYDDLRAQLLPVWQDAGPGQKKDPSAVAAP</sequence>
<evidence type="ECO:0000313" key="3">
    <source>
        <dbReference type="Proteomes" id="UP001238163"/>
    </source>
</evidence>
<protein>
    <submittedName>
        <fullName evidence="2">Uncharacterized protein</fullName>
    </submittedName>
</protein>
<name>A0AAE3VD93_9BACT</name>
<organism evidence="2 3">
    <name type="scientific">Oligosphaera ethanolica</name>
    <dbReference type="NCBI Taxonomy" id="760260"/>
    <lineage>
        <taxon>Bacteria</taxon>
        <taxon>Pseudomonadati</taxon>
        <taxon>Lentisphaerota</taxon>
        <taxon>Oligosphaeria</taxon>
        <taxon>Oligosphaerales</taxon>
        <taxon>Oligosphaeraceae</taxon>
        <taxon>Oligosphaera</taxon>
    </lineage>
</organism>